<sequence length="233" mass="25646">AYAACRPLPPFPGPALYSPSPSTHGCTRRRHRPPPDPSPRALAPDTQGQHPRARAGYSAVGETHVVVSLVSLPDLPTQWYPHRCPRHSQYSHCLHNDGGVHAQRDAPLRLLPSSPFLAWCSLDAGAAPDRQRHSRAQSGFHLHPHPHPDAPHPLPWVPAPTYTPPTPAPLLTQLLLRLHVVTYPLRLSRRLPFTAVSPFPLAAACVVPYLRPIGFAIGIERRCERDCGRVGQQ</sequence>
<comment type="caution">
    <text evidence="2">The sequence shown here is derived from an EMBL/GenBank/DDBJ whole genome shotgun (WGS) entry which is preliminary data.</text>
</comment>
<name>A0AAD7J7C4_9AGAR</name>
<keyword evidence="3" id="KW-1185">Reference proteome</keyword>
<proteinExistence type="predicted"/>
<accession>A0AAD7J7C4</accession>
<dbReference type="Proteomes" id="UP001215598">
    <property type="component" value="Unassembled WGS sequence"/>
</dbReference>
<feature type="non-terminal residue" evidence="2">
    <location>
        <position position="233"/>
    </location>
</feature>
<reference evidence="2" key="1">
    <citation type="submission" date="2023-03" db="EMBL/GenBank/DDBJ databases">
        <title>Massive genome expansion in bonnet fungi (Mycena s.s.) driven by repeated elements and novel gene families across ecological guilds.</title>
        <authorList>
            <consortium name="Lawrence Berkeley National Laboratory"/>
            <person name="Harder C.B."/>
            <person name="Miyauchi S."/>
            <person name="Viragh M."/>
            <person name="Kuo A."/>
            <person name="Thoen E."/>
            <person name="Andreopoulos B."/>
            <person name="Lu D."/>
            <person name="Skrede I."/>
            <person name="Drula E."/>
            <person name="Henrissat B."/>
            <person name="Morin E."/>
            <person name="Kohler A."/>
            <person name="Barry K."/>
            <person name="LaButti K."/>
            <person name="Morin E."/>
            <person name="Salamov A."/>
            <person name="Lipzen A."/>
            <person name="Mereny Z."/>
            <person name="Hegedus B."/>
            <person name="Baldrian P."/>
            <person name="Stursova M."/>
            <person name="Weitz H."/>
            <person name="Taylor A."/>
            <person name="Grigoriev I.V."/>
            <person name="Nagy L.G."/>
            <person name="Martin F."/>
            <person name="Kauserud H."/>
        </authorList>
    </citation>
    <scope>NUCLEOTIDE SEQUENCE</scope>
    <source>
        <strain evidence="2">CBHHK182m</strain>
    </source>
</reference>
<evidence type="ECO:0000313" key="3">
    <source>
        <dbReference type="Proteomes" id="UP001215598"/>
    </source>
</evidence>
<feature type="region of interest" description="Disordered" evidence="1">
    <location>
        <begin position="1"/>
        <end position="56"/>
    </location>
</feature>
<dbReference type="EMBL" id="JARKIB010000042">
    <property type="protein sequence ID" value="KAJ7758316.1"/>
    <property type="molecule type" value="Genomic_DNA"/>
</dbReference>
<evidence type="ECO:0000256" key="1">
    <source>
        <dbReference type="SAM" id="MobiDB-lite"/>
    </source>
</evidence>
<gene>
    <name evidence="2" type="ORF">B0H16DRAFT_1885316</name>
</gene>
<dbReference type="AlphaFoldDB" id="A0AAD7J7C4"/>
<organism evidence="2 3">
    <name type="scientific">Mycena metata</name>
    <dbReference type="NCBI Taxonomy" id="1033252"/>
    <lineage>
        <taxon>Eukaryota</taxon>
        <taxon>Fungi</taxon>
        <taxon>Dikarya</taxon>
        <taxon>Basidiomycota</taxon>
        <taxon>Agaricomycotina</taxon>
        <taxon>Agaricomycetes</taxon>
        <taxon>Agaricomycetidae</taxon>
        <taxon>Agaricales</taxon>
        <taxon>Marasmiineae</taxon>
        <taxon>Mycenaceae</taxon>
        <taxon>Mycena</taxon>
    </lineage>
</organism>
<protein>
    <submittedName>
        <fullName evidence="2">Uncharacterized protein</fullName>
    </submittedName>
</protein>
<dbReference type="PRINTS" id="PR01217">
    <property type="entry name" value="PRICHEXTENSN"/>
</dbReference>
<evidence type="ECO:0000313" key="2">
    <source>
        <dbReference type="EMBL" id="KAJ7758316.1"/>
    </source>
</evidence>